<dbReference type="EMBL" id="LT841358">
    <property type="protein sequence ID" value="SMH70270.1"/>
    <property type="molecule type" value="Genomic_DNA"/>
</dbReference>
<accession>A0A2H1FBX4</accession>
<evidence type="ECO:0000313" key="2">
    <source>
        <dbReference type="Proteomes" id="UP000230607"/>
    </source>
</evidence>
<reference evidence="2" key="1">
    <citation type="submission" date="2017-03" db="EMBL/GenBank/DDBJ databases">
        <authorList>
            <person name="Herbold C."/>
        </authorList>
    </citation>
    <scope>NUCLEOTIDE SEQUENCE [LARGE SCALE GENOMIC DNA]</scope>
</reference>
<evidence type="ECO:0000313" key="1">
    <source>
        <dbReference type="EMBL" id="SMH70270.1"/>
    </source>
</evidence>
<dbReference type="RefSeq" id="WP_157926441.1">
    <property type="nucleotide sequence ID" value="NZ_LT841358.1"/>
</dbReference>
<proteinExistence type="predicted"/>
<dbReference type="OrthoDB" id="9812at2157"/>
<dbReference type="AlphaFoldDB" id="A0A2H1FBX4"/>
<dbReference type="Proteomes" id="UP000230607">
    <property type="component" value="Chromosome 1"/>
</dbReference>
<gene>
    <name evidence="1" type="ORF">NCS_10077</name>
</gene>
<protein>
    <submittedName>
        <fullName evidence="1">Uncharacterized protein</fullName>
    </submittedName>
</protein>
<keyword evidence="2" id="KW-1185">Reference proteome</keyword>
<sequence length="444" mass="51089">MEPLEFCNACFQRGKPNLCETYKNTFTKINSLQFSQKTRLDRILTRLEIRPRSVDKRWTLIIPSEKRKEFLDSLWGINVTVHTLEDHVKVITQLYKPEVRKLGVREQIELPTPESWEEFDPKSRDWIPLKVVIKKEKFYAQVNLGNVLKCSSFEGTTYFRTYLNADTPTLTHMEKRAVYNIVSTISEPITAIWKHDDSGQRGFIGYDQLLNIPDEIFNVLRRLATVDKRVPDTMIFENNDFELIKTVLGCIKIELIVSSETITTISDKKSDVPLLIEGIQKDRLQVMLNIIKEMGGKIEIEKDSLTVLGTRGLIKITFVDDDKSSQDGNMMKISVSALEDPPRFAEILVMVKKRLGLLDLPLENVLSQHWPIISDNDLQYIIQTAISWWSSNPVLATKIIGDAEKFAKVKEWNAKIKEGKIRSTLDTITLGKIVKQKESNKFTK</sequence>
<name>A0A2H1FBX4_9ARCH</name>
<organism evidence="1 2">
    <name type="scientific">Candidatus Nitrosotalea okcheonensis</name>
    <dbReference type="NCBI Taxonomy" id="1903276"/>
    <lineage>
        <taxon>Archaea</taxon>
        <taxon>Nitrososphaerota</taxon>
        <taxon>Nitrososphaeria</taxon>
        <taxon>Nitrosotaleales</taxon>
        <taxon>Nitrosotaleaceae</taxon>
        <taxon>Nitrosotalea</taxon>
    </lineage>
</organism>